<dbReference type="RefSeq" id="XP_009842755.1">
    <property type="nucleotide sequence ID" value="XM_009844453.1"/>
</dbReference>
<evidence type="ECO:0000313" key="1">
    <source>
        <dbReference type="EMBL" id="ETV67762.1"/>
    </source>
</evidence>
<name>W4FJR9_APHAT</name>
<proteinExistence type="predicted"/>
<gene>
    <name evidence="1" type="ORF">H257_16121</name>
</gene>
<sequence length="69" mass="8122">MVRLYPTVMRFPGSSIPWEIHSNPKLFPFSRAASAPLTARTYRRSLRHLEQSRFEIERFFYPGIARIPA</sequence>
<accession>W4FJR9</accession>
<reference evidence="1" key="1">
    <citation type="submission" date="2013-12" db="EMBL/GenBank/DDBJ databases">
        <title>The Genome Sequence of Aphanomyces astaci APO3.</title>
        <authorList>
            <consortium name="The Broad Institute Genomics Platform"/>
            <person name="Russ C."/>
            <person name="Tyler B."/>
            <person name="van West P."/>
            <person name="Dieguez-Uribeondo J."/>
            <person name="Young S.K."/>
            <person name="Zeng Q."/>
            <person name="Gargeya S."/>
            <person name="Fitzgerald M."/>
            <person name="Abouelleil A."/>
            <person name="Alvarado L."/>
            <person name="Chapman S.B."/>
            <person name="Gainer-Dewar J."/>
            <person name="Goldberg J."/>
            <person name="Griggs A."/>
            <person name="Gujja S."/>
            <person name="Hansen M."/>
            <person name="Howarth C."/>
            <person name="Imamovic A."/>
            <person name="Ireland A."/>
            <person name="Larimer J."/>
            <person name="McCowan C."/>
            <person name="Murphy C."/>
            <person name="Pearson M."/>
            <person name="Poon T.W."/>
            <person name="Priest M."/>
            <person name="Roberts A."/>
            <person name="Saif S."/>
            <person name="Shea T."/>
            <person name="Sykes S."/>
            <person name="Wortman J."/>
            <person name="Nusbaum C."/>
            <person name="Birren B."/>
        </authorList>
    </citation>
    <scope>NUCLEOTIDE SEQUENCE [LARGE SCALE GENOMIC DNA]</scope>
    <source>
        <strain evidence="1">APO3</strain>
    </source>
</reference>
<dbReference type="GeneID" id="20818117"/>
<dbReference type="VEuPathDB" id="FungiDB:H257_16121"/>
<dbReference type="AlphaFoldDB" id="W4FJR9"/>
<dbReference type="EMBL" id="KI913193">
    <property type="protein sequence ID" value="ETV67762.1"/>
    <property type="molecule type" value="Genomic_DNA"/>
</dbReference>
<organism evidence="1">
    <name type="scientific">Aphanomyces astaci</name>
    <name type="common">Crayfish plague agent</name>
    <dbReference type="NCBI Taxonomy" id="112090"/>
    <lineage>
        <taxon>Eukaryota</taxon>
        <taxon>Sar</taxon>
        <taxon>Stramenopiles</taxon>
        <taxon>Oomycota</taxon>
        <taxon>Saprolegniomycetes</taxon>
        <taxon>Saprolegniales</taxon>
        <taxon>Verrucalvaceae</taxon>
        <taxon>Aphanomyces</taxon>
    </lineage>
</organism>
<protein>
    <submittedName>
        <fullName evidence="1">Uncharacterized protein</fullName>
    </submittedName>
</protein>